<feature type="region of interest" description="Disordered" evidence="2">
    <location>
        <begin position="681"/>
        <end position="704"/>
    </location>
</feature>
<organism evidence="4">
    <name type="scientific">Heligmosomoides polygyrus</name>
    <name type="common">Parasitic roundworm</name>
    <dbReference type="NCBI Taxonomy" id="6339"/>
    <lineage>
        <taxon>Eukaryota</taxon>
        <taxon>Metazoa</taxon>
        <taxon>Ecdysozoa</taxon>
        <taxon>Nematoda</taxon>
        <taxon>Chromadorea</taxon>
        <taxon>Rhabditida</taxon>
        <taxon>Rhabditina</taxon>
        <taxon>Rhabditomorpha</taxon>
        <taxon>Strongyloidea</taxon>
        <taxon>Heligmosomidae</taxon>
        <taxon>Heligmosomoides</taxon>
    </lineage>
</organism>
<dbReference type="InterPro" id="IPR001878">
    <property type="entry name" value="Znf_CCHC"/>
</dbReference>
<reference evidence="6" key="2">
    <citation type="submission" date="2019-09" db="UniProtKB">
        <authorList>
            <consortium name="WormBaseParasite"/>
        </authorList>
    </citation>
    <scope>IDENTIFICATION</scope>
</reference>
<feature type="region of interest" description="Disordered" evidence="2">
    <location>
        <begin position="148"/>
        <end position="189"/>
    </location>
</feature>
<dbReference type="GO" id="GO:0005737">
    <property type="term" value="C:cytoplasm"/>
    <property type="evidence" value="ECO:0007669"/>
    <property type="project" value="UniProtKB-ARBA"/>
</dbReference>
<sequence>MARSVDDCTEAVLLDDVCEQQDIPVDTQMKDSSKMVEHVGGQRTSVPAASTSERNGPDLSALDDWDPHFLMSQRKLRQLKGKGIFVGHRKDDLRAAFRYISLAEVFRTMDHNADTTMDHSVMDNNAESTMDRTTVASDTPASTVEVEVNADPDEKKHANMTSKPQRRQRAAQGSEYCRRSHPPVVLSPHAPSTFSFQRLHQLSHPPLAHRNCQQWLPSYLLGATHSSRQPSQGDPRGKCRSSQRGAGLFKQQRRAEATVQGSSKTNSQIHGCHRGRSGQARGRVVQVQQHFGRVGENTPSISELSMRIANHSEAAQLLIDRAHEALSTLMKLQADIDCSTDRMEADMLETKLAPIPIPKFKGDIWEWDTFWTSFSHNVHSRNIDDLYKLNYLLEALQGDALESAKQFEVSGSTYSLVVAHLKQKYGNKQALVECLLRKLQSAKSRSTRLVDQETLCEQLFSIVSQLKLKNEHVDNTFLQKQLLAKFSVDVQRHILREKARCDEEEWNTMKLLSSAQEFLKEELQIIKQTESRQDNRERQEQFAPTTTGSSNKGQRVPPCFYCRKMGHLPKHCSEVSTHDQRLHIMKTRKLCHNCGANDHMATKCRRGACRACGIAGHHTSICRKLFETQETPHLPQTTKPVKKPPAKPASPSSRSSAKVNSVALEQAVDDQPTSDTVLHVNDNADGSNQIVGKSKLPPTKGSPTIPKSELNALTMAVRLAYTVYEAIKERTSIEDVTIFSDSEIALSWIATYPLQNSVEVLVRNRVREIRRLVADFQPPVWFG</sequence>
<dbReference type="InterPro" id="IPR005312">
    <property type="entry name" value="DUF1759"/>
</dbReference>
<evidence type="ECO:0000259" key="3">
    <source>
        <dbReference type="PROSITE" id="PS50158"/>
    </source>
</evidence>
<dbReference type="GO" id="GO:0008270">
    <property type="term" value="F:zinc ion binding"/>
    <property type="evidence" value="ECO:0007669"/>
    <property type="project" value="UniProtKB-KW"/>
</dbReference>
<feature type="region of interest" description="Disordered" evidence="2">
    <location>
        <begin position="224"/>
        <end position="281"/>
    </location>
</feature>
<dbReference type="PROSITE" id="PS50158">
    <property type="entry name" value="ZF_CCHC"/>
    <property type="match status" value="1"/>
</dbReference>
<evidence type="ECO:0000256" key="1">
    <source>
        <dbReference type="PROSITE-ProRule" id="PRU00047"/>
    </source>
</evidence>
<feature type="compositionally biased region" description="Basic and acidic residues" evidence="2">
    <location>
        <begin position="28"/>
        <end position="37"/>
    </location>
</feature>
<dbReference type="WBParaSite" id="HPBE_0001912801-mRNA-1">
    <property type="protein sequence ID" value="HPBE_0001912801-mRNA-1"/>
    <property type="gene ID" value="HPBE_0001912801"/>
</dbReference>
<dbReference type="Gene3D" id="4.10.60.10">
    <property type="entry name" value="Zinc finger, CCHC-type"/>
    <property type="match status" value="1"/>
</dbReference>
<keyword evidence="1" id="KW-0862">Zinc</keyword>
<proteinExistence type="predicted"/>
<feature type="compositionally biased region" description="Polar residues" evidence="2">
    <location>
        <begin position="259"/>
        <end position="269"/>
    </location>
</feature>
<name>A0A3P8F337_HELPZ</name>
<evidence type="ECO:0000313" key="5">
    <source>
        <dbReference type="Proteomes" id="UP000050761"/>
    </source>
</evidence>
<protein>
    <submittedName>
        <fullName evidence="6">CCHC-type domain-containing protein</fullName>
    </submittedName>
</protein>
<dbReference type="InterPro" id="IPR036875">
    <property type="entry name" value="Znf_CCHC_sf"/>
</dbReference>
<feature type="compositionally biased region" description="Basic and acidic residues" evidence="2">
    <location>
        <begin position="529"/>
        <end position="540"/>
    </location>
</feature>
<feature type="domain" description="CCHC-type" evidence="3">
    <location>
        <begin position="559"/>
        <end position="574"/>
    </location>
</feature>
<feature type="region of interest" description="Disordered" evidence="2">
    <location>
        <begin position="632"/>
        <end position="662"/>
    </location>
</feature>
<dbReference type="AlphaFoldDB" id="A0A3P8F337"/>
<keyword evidence="1" id="KW-0863">Zinc-finger</keyword>
<dbReference type="Pfam" id="PF05380">
    <property type="entry name" value="Peptidase_A17"/>
    <property type="match status" value="1"/>
</dbReference>
<keyword evidence="1" id="KW-0479">Metal-binding</keyword>
<feature type="compositionally biased region" description="Polar residues" evidence="2">
    <location>
        <begin position="42"/>
        <end position="54"/>
    </location>
</feature>
<dbReference type="GO" id="GO:0019899">
    <property type="term" value="F:enzyme binding"/>
    <property type="evidence" value="ECO:0007669"/>
    <property type="project" value="UniProtKB-ARBA"/>
</dbReference>
<evidence type="ECO:0000256" key="2">
    <source>
        <dbReference type="SAM" id="MobiDB-lite"/>
    </source>
</evidence>
<keyword evidence="5" id="KW-1185">Reference proteome</keyword>
<feature type="compositionally biased region" description="Polar residues" evidence="2">
    <location>
        <begin position="542"/>
        <end position="553"/>
    </location>
</feature>
<dbReference type="OrthoDB" id="5869881at2759"/>
<accession>A0A3P8F337</accession>
<dbReference type="Proteomes" id="UP000050761">
    <property type="component" value="Unassembled WGS sequence"/>
</dbReference>
<dbReference type="EMBL" id="UZAH01031154">
    <property type="protein sequence ID" value="VDP14116.1"/>
    <property type="molecule type" value="Genomic_DNA"/>
</dbReference>
<dbReference type="InterPro" id="IPR008042">
    <property type="entry name" value="Retrotrans_Pao"/>
</dbReference>
<gene>
    <name evidence="4" type="ORF">HPBE_LOCUS19127</name>
</gene>
<evidence type="ECO:0000313" key="4">
    <source>
        <dbReference type="EMBL" id="VDP14116.1"/>
    </source>
</evidence>
<reference evidence="4 5" key="1">
    <citation type="submission" date="2018-11" db="EMBL/GenBank/DDBJ databases">
        <authorList>
            <consortium name="Pathogen Informatics"/>
        </authorList>
    </citation>
    <scope>NUCLEOTIDE SEQUENCE [LARGE SCALE GENOMIC DNA]</scope>
</reference>
<dbReference type="Pfam" id="PF03564">
    <property type="entry name" value="DUF1759"/>
    <property type="match status" value="1"/>
</dbReference>
<feature type="region of interest" description="Disordered" evidence="2">
    <location>
        <begin position="28"/>
        <end position="60"/>
    </location>
</feature>
<dbReference type="PANTHER" id="PTHR47331">
    <property type="entry name" value="PHD-TYPE DOMAIN-CONTAINING PROTEIN"/>
    <property type="match status" value="1"/>
</dbReference>
<dbReference type="SMART" id="SM00343">
    <property type="entry name" value="ZnF_C2HC"/>
    <property type="match status" value="3"/>
</dbReference>
<dbReference type="GO" id="GO:0003676">
    <property type="term" value="F:nucleic acid binding"/>
    <property type="evidence" value="ECO:0007669"/>
    <property type="project" value="InterPro"/>
</dbReference>
<dbReference type="SUPFAM" id="SSF57756">
    <property type="entry name" value="Retrovirus zinc finger-like domains"/>
    <property type="match status" value="1"/>
</dbReference>
<feature type="compositionally biased region" description="Low complexity" evidence="2">
    <location>
        <begin position="649"/>
        <end position="662"/>
    </location>
</feature>
<feature type="region of interest" description="Disordered" evidence="2">
    <location>
        <begin position="529"/>
        <end position="553"/>
    </location>
</feature>
<evidence type="ECO:0000313" key="6">
    <source>
        <dbReference type="WBParaSite" id="HPBE_0001912801-mRNA-1"/>
    </source>
</evidence>